<feature type="transmembrane region" description="Helical" evidence="7">
    <location>
        <begin position="60"/>
        <end position="82"/>
    </location>
</feature>
<organism evidence="8 9">
    <name type="scientific">Devosia albogilva</name>
    <dbReference type="NCBI Taxonomy" id="429726"/>
    <lineage>
        <taxon>Bacteria</taxon>
        <taxon>Pseudomonadati</taxon>
        <taxon>Pseudomonadota</taxon>
        <taxon>Alphaproteobacteria</taxon>
        <taxon>Hyphomicrobiales</taxon>
        <taxon>Devosiaceae</taxon>
        <taxon>Devosia</taxon>
    </lineage>
</organism>
<dbReference type="InterPro" id="IPR002549">
    <property type="entry name" value="AI-2E-like"/>
</dbReference>
<evidence type="ECO:0000256" key="3">
    <source>
        <dbReference type="ARBA" id="ARBA00022692"/>
    </source>
</evidence>
<keyword evidence="4 7" id="KW-1133">Transmembrane helix</keyword>
<comment type="similarity">
    <text evidence="2">Belongs to the autoinducer-2 exporter (AI-2E) (TC 2.A.86) family.</text>
</comment>
<feature type="transmembrane region" description="Helical" evidence="7">
    <location>
        <begin position="151"/>
        <end position="176"/>
    </location>
</feature>
<reference evidence="9" key="1">
    <citation type="journal article" date="2019" name="Int. J. Syst. Evol. Microbiol.">
        <title>The Global Catalogue of Microorganisms (GCM) 10K type strain sequencing project: providing services to taxonomists for standard genome sequencing and annotation.</title>
        <authorList>
            <consortium name="The Broad Institute Genomics Platform"/>
            <consortium name="The Broad Institute Genome Sequencing Center for Infectious Disease"/>
            <person name="Wu L."/>
            <person name="Ma J."/>
        </authorList>
    </citation>
    <scope>NUCLEOTIDE SEQUENCE [LARGE SCALE GENOMIC DNA]</scope>
    <source>
        <strain evidence="9">CCM 7427</strain>
    </source>
</reference>
<dbReference type="RefSeq" id="WP_386832884.1">
    <property type="nucleotide sequence ID" value="NZ_JBHUNP010000001.1"/>
</dbReference>
<feature type="compositionally biased region" description="Polar residues" evidence="6">
    <location>
        <begin position="345"/>
        <end position="354"/>
    </location>
</feature>
<evidence type="ECO:0000256" key="2">
    <source>
        <dbReference type="ARBA" id="ARBA00009773"/>
    </source>
</evidence>
<evidence type="ECO:0000256" key="5">
    <source>
        <dbReference type="ARBA" id="ARBA00023136"/>
    </source>
</evidence>
<comment type="caution">
    <text evidence="8">The sequence shown here is derived from an EMBL/GenBank/DDBJ whole genome shotgun (WGS) entry which is preliminary data.</text>
</comment>
<feature type="transmembrane region" description="Helical" evidence="7">
    <location>
        <begin position="237"/>
        <end position="255"/>
    </location>
</feature>
<dbReference type="EMBL" id="JBHUNP010000001">
    <property type="protein sequence ID" value="MFD2647858.1"/>
    <property type="molecule type" value="Genomic_DNA"/>
</dbReference>
<keyword evidence="3 7" id="KW-0812">Transmembrane</keyword>
<dbReference type="Pfam" id="PF01594">
    <property type="entry name" value="AI-2E_transport"/>
    <property type="match status" value="1"/>
</dbReference>
<comment type="subcellular location">
    <subcellularLocation>
        <location evidence="1">Membrane</location>
        <topology evidence="1">Multi-pass membrane protein</topology>
    </subcellularLocation>
</comment>
<feature type="transmembrane region" description="Helical" evidence="7">
    <location>
        <begin position="197"/>
        <end position="217"/>
    </location>
</feature>
<evidence type="ECO:0000256" key="6">
    <source>
        <dbReference type="SAM" id="MobiDB-lite"/>
    </source>
</evidence>
<evidence type="ECO:0000256" key="1">
    <source>
        <dbReference type="ARBA" id="ARBA00004141"/>
    </source>
</evidence>
<proteinExistence type="inferred from homology"/>
<feature type="transmembrane region" description="Helical" evidence="7">
    <location>
        <begin position="293"/>
        <end position="321"/>
    </location>
</feature>
<protein>
    <submittedName>
        <fullName evidence="8">AI-2E family transporter</fullName>
    </submittedName>
</protein>
<dbReference type="Proteomes" id="UP001597521">
    <property type="component" value="Unassembled WGS sequence"/>
</dbReference>
<feature type="transmembrane region" description="Helical" evidence="7">
    <location>
        <begin position="7"/>
        <end position="24"/>
    </location>
</feature>
<evidence type="ECO:0000313" key="8">
    <source>
        <dbReference type="EMBL" id="MFD2647858.1"/>
    </source>
</evidence>
<evidence type="ECO:0000256" key="4">
    <source>
        <dbReference type="ARBA" id="ARBA00022989"/>
    </source>
</evidence>
<sequence>MAEGTRSILIGVVVAAALFLAWQISTILLLMFAGILIATLLDAIVHAIRKVVPAPRPLLVVGVAFCIFALLVVGLSLGGASLSQSVNQLWDMLSQQATRLYDRWREMQIGNGTVEEGDEGSLLSTILPGASELFSQAGSLFNLTLGIASNFVIITFLGLFFALNPAGYRDGFLLLLPRAQRKRLRAAFSATGEALRGWLVTQVAMMVLIGTLIFLLLTALDVPNAGLLGVLSGLLNFVPFLGPIISAVPVMLTLAAEDMTTLLLGAAGLLLIQNLEGYILTPMLQQRIIHLPPAWSLAVMAVMGALFGPLGIALATPIFAVARTLTNELYIDPREEDEATPLDVDQSTTFSASEPSEPIL</sequence>
<feature type="transmembrane region" description="Helical" evidence="7">
    <location>
        <begin position="30"/>
        <end position="48"/>
    </location>
</feature>
<keyword evidence="5 7" id="KW-0472">Membrane</keyword>
<gene>
    <name evidence="8" type="ORF">ACFSX5_08650</name>
</gene>
<evidence type="ECO:0000256" key="7">
    <source>
        <dbReference type="SAM" id="Phobius"/>
    </source>
</evidence>
<feature type="transmembrane region" description="Helical" evidence="7">
    <location>
        <begin position="262"/>
        <end position="281"/>
    </location>
</feature>
<name>A0ABW5QJJ7_9HYPH</name>
<dbReference type="PANTHER" id="PTHR21716:SF62">
    <property type="entry name" value="TRANSPORT PROTEIN YDBI-RELATED"/>
    <property type="match status" value="1"/>
</dbReference>
<accession>A0ABW5QJJ7</accession>
<feature type="region of interest" description="Disordered" evidence="6">
    <location>
        <begin position="336"/>
        <end position="360"/>
    </location>
</feature>
<evidence type="ECO:0000313" key="9">
    <source>
        <dbReference type="Proteomes" id="UP001597521"/>
    </source>
</evidence>
<keyword evidence="9" id="KW-1185">Reference proteome</keyword>
<dbReference type="PANTHER" id="PTHR21716">
    <property type="entry name" value="TRANSMEMBRANE PROTEIN"/>
    <property type="match status" value="1"/>
</dbReference>